<gene>
    <name evidence="1" type="ORF">GLOINDRAFT_12969</name>
</gene>
<protein>
    <submittedName>
        <fullName evidence="1">Uncharacterized protein</fullName>
    </submittedName>
</protein>
<name>U9SLX7_RHIID</name>
<dbReference type="AlphaFoldDB" id="U9SLX7"/>
<organism evidence="1">
    <name type="scientific">Rhizophagus irregularis (strain DAOM 181602 / DAOM 197198 / MUCL 43194)</name>
    <name type="common">Arbuscular mycorrhizal fungus</name>
    <name type="synonym">Glomus intraradices</name>
    <dbReference type="NCBI Taxonomy" id="747089"/>
    <lineage>
        <taxon>Eukaryota</taxon>
        <taxon>Fungi</taxon>
        <taxon>Fungi incertae sedis</taxon>
        <taxon>Mucoromycota</taxon>
        <taxon>Glomeromycotina</taxon>
        <taxon>Glomeromycetes</taxon>
        <taxon>Glomerales</taxon>
        <taxon>Glomeraceae</taxon>
        <taxon>Rhizophagus</taxon>
    </lineage>
</organism>
<reference evidence="1" key="1">
    <citation type="submission" date="2013-07" db="EMBL/GenBank/DDBJ databases">
        <title>The genome of an arbuscular mycorrhizal fungus provides insights into the evolution of the oldest plant symbiosis.</title>
        <authorList>
            <consortium name="DOE Joint Genome Institute"/>
            <person name="Tisserant E."/>
            <person name="Malbreil M."/>
            <person name="Kuo A."/>
            <person name="Kohler A."/>
            <person name="Symeonidi A."/>
            <person name="Balestrini R."/>
            <person name="Charron P."/>
            <person name="Duensing N."/>
            <person name="Frei-dit-Frey N."/>
            <person name="Gianinazzi-Pearson V."/>
            <person name="Gilbert B."/>
            <person name="Handa Y."/>
            <person name="Hijri M."/>
            <person name="Kaul R."/>
            <person name="Kawaguchi M."/>
            <person name="Krajinski F."/>
            <person name="Lammers P."/>
            <person name="Lapierre D."/>
            <person name="Masclaux F.G."/>
            <person name="Murat C."/>
            <person name="Morin E."/>
            <person name="Ndikumana S."/>
            <person name="Pagni M."/>
            <person name="Petitpierre D."/>
            <person name="Requena N."/>
            <person name="Rosikiewicz P."/>
            <person name="Riley R."/>
            <person name="Saito K."/>
            <person name="San Clemente H."/>
            <person name="Shapiro H."/>
            <person name="van Tuinen D."/>
            <person name="Becard G."/>
            <person name="Bonfante P."/>
            <person name="Paszkowski U."/>
            <person name="Shachar-Hill Y."/>
            <person name="Young J.P."/>
            <person name="Sanders I.R."/>
            <person name="Henrissat B."/>
            <person name="Rensing S.A."/>
            <person name="Grigoriev I.V."/>
            <person name="Corradi N."/>
            <person name="Roux C."/>
            <person name="Martin F."/>
        </authorList>
    </citation>
    <scope>NUCLEOTIDE SEQUENCE</scope>
    <source>
        <strain evidence="1">DAOM 197198</strain>
    </source>
</reference>
<dbReference type="HOGENOM" id="CLU_1678864_0_0_1"/>
<dbReference type="EMBL" id="KI300730">
    <property type="protein sequence ID" value="ERZ96081.1"/>
    <property type="molecule type" value="Genomic_DNA"/>
</dbReference>
<proteinExistence type="predicted"/>
<dbReference type="VEuPathDB" id="FungiDB:RhiirFUN_020251"/>
<accession>U9SLX7</accession>
<evidence type="ECO:0000313" key="1">
    <source>
        <dbReference type="EMBL" id="ERZ96081.1"/>
    </source>
</evidence>
<sequence>MALGRSSPNEKEIKINAPPEMILSATPQASRTNPTYDQSYFHKKILDQYSNLYKECSSKNFSYYGITDETLCGISRETICLLCKLEHNNEEIEDNISEKPHFKPITFEAKPDPELIINRGAHHALFAMENMEIMDYIANSIKMEQNIILLATVQVIN</sequence>